<organism evidence="8 9">
    <name type="scientific">Phasianus colchicus</name>
    <name type="common">Common pheasant</name>
    <dbReference type="NCBI Taxonomy" id="9054"/>
    <lineage>
        <taxon>Eukaryota</taxon>
        <taxon>Metazoa</taxon>
        <taxon>Chordata</taxon>
        <taxon>Craniata</taxon>
        <taxon>Vertebrata</taxon>
        <taxon>Euteleostomi</taxon>
        <taxon>Archelosauria</taxon>
        <taxon>Archosauria</taxon>
        <taxon>Dinosauria</taxon>
        <taxon>Saurischia</taxon>
        <taxon>Theropoda</taxon>
        <taxon>Coelurosauria</taxon>
        <taxon>Aves</taxon>
        <taxon>Neognathae</taxon>
        <taxon>Galloanserae</taxon>
        <taxon>Galliformes</taxon>
        <taxon>Phasianidae</taxon>
        <taxon>Phasianinae</taxon>
        <taxon>Phasianus</taxon>
    </lineage>
</organism>
<keyword evidence="5 7" id="KW-0472">Membrane</keyword>
<dbReference type="Pfam" id="PF06140">
    <property type="entry name" value="Ifi-6-16"/>
    <property type="match status" value="1"/>
</dbReference>
<dbReference type="PANTHER" id="PTHR16932:SF18">
    <property type="entry name" value="INTERFERON, ALPHA-INDUCIBLE PROTEIN 27-LIKE 2"/>
    <property type="match status" value="1"/>
</dbReference>
<evidence type="ECO:0000256" key="2">
    <source>
        <dbReference type="ARBA" id="ARBA00007262"/>
    </source>
</evidence>
<evidence type="ECO:0000256" key="6">
    <source>
        <dbReference type="SAM" id="MobiDB-lite"/>
    </source>
</evidence>
<keyword evidence="4 7" id="KW-1133">Transmembrane helix</keyword>
<reference evidence="8" key="1">
    <citation type="submission" date="2025-08" db="UniProtKB">
        <authorList>
            <consortium name="Ensembl"/>
        </authorList>
    </citation>
    <scope>IDENTIFICATION</scope>
</reference>
<reference evidence="8" key="2">
    <citation type="submission" date="2025-09" db="UniProtKB">
        <authorList>
            <consortium name="Ensembl"/>
        </authorList>
    </citation>
    <scope>IDENTIFICATION</scope>
</reference>
<accession>A0A669Q4U1</accession>
<evidence type="ECO:0000256" key="5">
    <source>
        <dbReference type="ARBA" id="ARBA00023136"/>
    </source>
</evidence>
<dbReference type="GO" id="GO:0097193">
    <property type="term" value="P:intrinsic apoptotic signaling pathway"/>
    <property type="evidence" value="ECO:0007669"/>
    <property type="project" value="TreeGrafter"/>
</dbReference>
<dbReference type="Gene3D" id="6.10.110.10">
    <property type="match status" value="1"/>
</dbReference>
<evidence type="ECO:0000256" key="1">
    <source>
        <dbReference type="ARBA" id="ARBA00004141"/>
    </source>
</evidence>
<evidence type="ECO:0000256" key="7">
    <source>
        <dbReference type="SAM" id="Phobius"/>
    </source>
</evidence>
<dbReference type="AlphaFoldDB" id="A0A669Q4U1"/>
<protein>
    <recommendedName>
        <fullName evidence="10">Interferon alpha inducible protein 27 like 1</fullName>
    </recommendedName>
</protein>
<comment type="subcellular location">
    <subcellularLocation>
        <location evidence="1">Membrane</location>
        <topology evidence="1">Multi-pass membrane protein</topology>
    </subcellularLocation>
</comment>
<dbReference type="Proteomes" id="UP000472261">
    <property type="component" value="Unplaced"/>
</dbReference>
<dbReference type="InterPro" id="IPR009311">
    <property type="entry name" value="IFI6/IFI27-like"/>
</dbReference>
<evidence type="ECO:0000256" key="3">
    <source>
        <dbReference type="ARBA" id="ARBA00022692"/>
    </source>
</evidence>
<feature type="region of interest" description="Disordered" evidence="6">
    <location>
        <begin position="23"/>
        <end position="66"/>
    </location>
</feature>
<name>A0A669Q4U1_PHACC</name>
<evidence type="ECO:0008006" key="10">
    <source>
        <dbReference type="Google" id="ProtNLM"/>
    </source>
</evidence>
<feature type="transmembrane region" description="Helical" evidence="7">
    <location>
        <begin position="240"/>
        <end position="258"/>
    </location>
</feature>
<dbReference type="GO" id="GO:0031966">
    <property type="term" value="C:mitochondrial membrane"/>
    <property type="evidence" value="ECO:0007669"/>
    <property type="project" value="TreeGrafter"/>
</dbReference>
<keyword evidence="3 7" id="KW-0812">Transmembrane</keyword>
<evidence type="ECO:0000313" key="9">
    <source>
        <dbReference type="Proteomes" id="UP000472261"/>
    </source>
</evidence>
<dbReference type="PANTHER" id="PTHR16932">
    <property type="entry name" value="INTERFERON ALPHA-INDUCIBLE PROTEIN 27"/>
    <property type="match status" value="1"/>
</dbReference>
<feature type="transmembrane region" description="Helical" evidence="7">
    <location>
        <begin position="214"/>
        <end position="234"/>
    </location>
</feature>
<proteinExistence type="inferred from homology"/>
<feature type="transmembrane region" description="Helical" evidence="7">
    <location>
        <begin position="177"/>
        <end position="202"/>
    </location>
</feature>
<dbReference type="GO" id="GO:0001836">
    <property type="term" value="P:release of cytochrome c from mitochondria"/>
    <property type="evidence" value="ECO:0007669"/>
    <property type="project" value="TreeGrafter"/>
</dbReference>
<dbReference type="InterPro" id="IPR038213">
    <property type="entry name" value="IFI6/IFI27-like_sf"/>
</dbReference>
<sequence length="262" mass="26338">MGHGEGWEEVGWGVFLKLLSRGGGGAGNGHHSSSRSAELHRCQASTKQRPQRGGSDPPDPALLRPSPAVCCTARRHPDLPPPGTACEPAWRGLNSGLDSFCFAKTKANRRISWKFAFLTSSLPLPSYHRTGIAALSAGRALLAPVLFRESVVLGGAARMLQTAAVKPIIKVVIGSGVATGAVLVGVPLAVWSLGFTAAGIAAGSIGAKMMSAAAIANGGGVAAGSIVAVLQSVGAAGLSLGVKLGLASVFGPLGALIGSKIP</sequence>
<keyword evidence="9" id="KW-1185">Reference proteome</keyword>
<dbReference type="Ensembl" id="ENSPCLT00000012242.1">
    <property type="protein sequence ID" value="ENSPCLP00000009051.1"/>
    <property type="gene ID" value="ENSPCLG00000007491.1"/>
</dbReference>
<comment type="similarity">
    <text evidence="2">Belongs to the IFI6/IFI27 family.</text>
</comment>
<evidence type="ECO:0000313" key="8">
    <source>
        <dbReference type="Ensembl" id="ENSPCLP00000009051.1"/>
    </source>
</evidence>
<evidence type="ECO:0000256" key="4">
    <source>
        <dbReference type="ARBA" id="ARBA00022989"/>
    </source>
</evidence>